<dbReference type="InterPro" id="IPR012910">
    <property type="entry name" value="Plug_dom"/>
</dbReference>
<dbReference type="InterPro" id="IPR039426">
    <property type="entry name" value="TonB-dep_rcpt-like"/>
</dbReference>
<accession>A0A1U7HKB7</accession>
<organism evidence="18 19">
    <name type="scientific">Chroogloeocystis siderophila 5.2 s.c.1</name>
    <dbReference type="NCBI Taxonomy" id="247279"/>
    <lineage>
        <taxon>Bacteria</taxon>
        <taxon>Bacillati</taxon>
        <taxon>Cyanobacteriota</taxon>
        <taxon>Cyanophyceae</taxon>
        <taxon>Oscillatoriophycideae</taxon>
        <taxon>Chroococcales</taxon>
        <taxon>Chroococcaceae</taxon>
        <taxon>Chroogloeocystis</taxon>
    </lineage>
</organism>
<dbReference type="PROSITE" id="PS52016">
    <property type="entry name" value="TONB_DEPENDENT_REC_3"/>
    <property type="match status" value="1"/>
</dbReference>
<gene>
    <name evidence="18" type="ORF">NIES1031_16600</name>
</gene>
<evidence type="ECO:0000256" key="10">
    <source>
        <dbReference type="ARBA" id="ARBA00023077"/>
    </source>
</evidence>
<dbReference type="InterPro" id="IPR010105">
    <property type="entry name" value="TonB_sidphr_rcpt"/>
</dbReference>
<dbReference type="InterPro" id="IPR021731">
    <property type="entry name" value="AMIN_dom"/>
</dbReference>
<dbReference type="PANTHER" id="PTHR32552">
    <property type="entry name" value="FERRICHROME IRON RECEPTOR-RELATED"/>
    <property type="match status" value="1"/>
</dbReference>
<feature type="domain" description="TonB-dependent receptor plug" evidence="16">
    <location>
        <begin position="200"/>
        <end position="299"/>
    </location>
</feature>
<evidence type="ECO:0000256" key="11">
    <source>
        <dbReference type="ARBA" id="ARBA00023136"/>
    </source>
</evidence>
<comment type="similarity">
    <text evidence="2 13 14">Belongs to the TonB-dependent receptor family.</text>
</comment>
<keyword evidence="5" id="KW-0410">Iron transport</keyword>
<dbReference type="Gene3D" id="2.40.170.20">
    <property type="entry name" value="TonB-dependent receptor, beta-barrel domain"/>
    <property type="match status" value="1"/>
</dbReference>
<dbReference type="CDD" id="cd01347">
    <property type="entry name" value="ligand_gated_channel"/>
    <property type="match status" value="1"/>
</dbReference>
<dbReference type="Pfam" id="PF11741">
    <property type="entry name" value="AMIN"/>
    <property type="match status" value="1"/>
</dbReference>
<dbReference type="FunFam" id="2.40.170.20:FF:000005">
    <property type="entry name" value="TonB-dependent siderophore receptor"/>
    <property type="match status" value="1"/>
</dbReference>
<dbReference type="AlphaFoldDB" id="A0A1U7HKB7"/>
<evidence type="ECO:0000256" key="4">
    <source>
        <dbReference type="ARBA" id="ARBA00022452"/>
    </source>
</evidence>
<dbReference type="FunFam" id="2.170.130.10:FF:000001">
    <property type="entry name" value="Catecholate siderophore TonB-dependent receptor"/>
    <property type="match status" value="1"/>
</dbReference>
<keyword evidence="7" id="KW-0732">Signal</keyword>
<keyword evidence="9" id="KW-0406">Ion transport</keyword>
<dbReference type="Proteomes" id="UP000185984">
    <property type="component" value="Unassembled WGS sequence"/>
</dbReference>
<evidence type="ECO:0000259" key="17">
    <source>
        <dbReference type="Pfam" id="PF11741"/>
    </source>
</evidence>
<evidence type="ECO:0000256" key="8">
    <source>
        <dbReference type="ARBA" id="ARBA00023004"/>
    </source>
</evidence>
<dbReference type="GO" id="GO:0038023">
    <property type="term" value="F:signaling receptor activity"/>
    <property type="evidence" value="ECO:0007669"/>
    <property type="project" value="InterPro"/>
</dbReference>
<keyword evidence="10 14" id="KW-0798">TonB box</keyword>
<dbReference type="OrthoDB" id="427542at2"/>
<dbReference type="SUPFAM" id="SSF56935">
    <property type="entry name" value="Porins"/>
    <property type="match status" value="1"/>
</dbReference>
<dbReference type="InterPro" id="IPR037066">
    <property type="entry name" value="Plug_dom_sf"/>
</dbReference>
<keyword evidence="8" id="KW-0408">Iron</keyword>
<protein>
    <recommendedName>
        <fullName evidence="20">Ferrichrome-iron receptor</fullName>
    </recommendedName>
</protein>
<evidence type="ECO:0000259" key="15">
    <source>
        <dbReference type="Pfam" id="PF00593"/>
    </source>
</evidence>
<feature type="domain" description="AMIN" evidence="17">
    <location>
        <begin position="67"/>
        <end position="146"/>
    </location>
</feature>
<dbReference type="InterPro" id="IPR036942">
    <property type="entry name" value="Beta-barrel_TonB_sf"/>
</dbReference>
<evidence type="ECO:0000256" key="6">
    <source>
        <dbReference type="ARBA" id="ARBA00022692"/>
    </source>
</evidence>
<keyword evidence="11 13" id="KW-0472">Membrane</keyword>
<evidence type="ECO:0000259" key="16">
    <source>
        <dbReference type="Pfam" id="PF07715"/>
    </source>
</evidence>
<evidence type="ECO:0000256" key="7">
    <source>
        <dbReference type="ARBA" id="ARBA00022729"/>
    </source>
</evidence>
<dbReference type="InterPro" id="IPR000531">
    <property type="entry name" value="Beta-barrel_TonB"/>
</dbReference>
<dbReference type="STRING" id="247279.NIES1031_16600"/>
<dbReference type="GO" id="GO:0009279">
    <property type="term" value="C:cell outer membrane"/>
    <property type="evidence" value="ECO:0007669"/>
    <property type="project" value="UniProtKB-SubCell"/>
</dbReference>
<dbReference type="GO" id="GO:0015891">
    <property type="term" value="P:siderophore transport"/>
    <property type="evidence" value="ECO:0007669"/>
    <property type="project" value="InterPro"/>
</dbReference>
<evidence type="ECO:0000256" key="2">
    <source>
        <dbReference type="ARBA" id="ARBA00009810"/>
    </source>
</evidence>
<evidence type="ECO:0000256" key="1">
    <source>
        <dbReference type="ARBA" id="ARBA00004571"/>
    </source>
</evidence>
<evidence type="ECO:0000313" key="18">
    <source>
        <dbReference type="EMBL" id="OKH24032.1"/>
    </source>
</evidence>
<dbReference type="Pfam" id="PF00593">
    <property type="entry name" value="TonB_dep_Rec_b-barrel"/>
    <property type="match status" value="1"/>
</dbReference>
<dbReference type="PROSITE" id="PS51257">
    <property type="entry name" value="PROKAR_LIPOPROTEIN"/>
    <property type="match status" value="1"/>
</dbReference>
<dbReference type="Pfam" id="PF07715">
    <property type="entry name" value="Plug"/>
    <property type="match status" value="1"/>
</dbReference>
<evidence type="ECO:0008006" key="20">
    <source>
        <dbReference type="Google" id="ProtNLM"/>
    </source>
</evidence>
<evidence type="ECO:0000256" key="13">
    <source>
        <dbReference type="PROSITE-ProRule" id="PRU01360"/>
    </source>
</evidence>
<keyword evidence="3 13" id="KW-0813">Transport</keyword>
<evidence type="ECO:0000256" key="14">
    <source>
        <dbReference type="RuleBase" id="RU003357"/>
    </source>
</evidence>
<comment type="subcellular location">
    <subcellularLocation>
        <location evidence="1 13">Cell outer membrane</location>
        <topology evidence="1 13">Multi-pass membrane protein</topology>
    </subcellularLocation>
</comment>
<name>A0A1U7HKB7_9CHRO</name>
<feature type="domain" description="TonB-dependent receptor-like beta-barrel" evidence="15">
    <location>
        <begin position="372"/>
        <end position="800"/>
    </location>
</feature>
<keyword evidence="6 13" id="KW-0812">Transmembrane</keyword>
<evidence type="ECO:0000256" key="12">
    <source>
        <dbReference type="ARBA" id="ARBA00023237"/>
    </source>
</evidence>
<proteinExistence type="inferred from homology"/>
<comment type="caution">
    <text evidence="18">The sequence shown here is derived from an EMBL/GenBank/DDBJ whole genome shotgun (WGS) entry which is preliminary data.</text>
</comment>
<evidence type="ECO:0000313" key="19">
    <source>
        <dbReference type="Proteomes" id="UP000185984"/>
    </source>
</evidence>
<evidence type="ECO:0000256" key="9">
    <source>
        <dbReference type="ARBA" id="ARBA00023065"/>
    </source>
</evidence>
<dbReference type="Gene3D" id="2.170.130.10">
    <property type="entry name" value="TonB-dependent receptor, plug domain"/>
    <property type="match status" value="1"/>
</dbReference>
<dbReference type="EMBL" id="MRCC01000014">
    <property type="protein sequence ID" value="OKH24032.1"/>
    <property type="molecule type" value="Genomic_DNA"/>
</dbReference>
<keyword evidence="12 13" id="KW-0998">Cell outer membrane</keyword>
<evidence type="ECO:0000256" key="5">
    <source>
        <dbReference type="ARBA" id="ARBA00022496"/>
    </source>
</evidence>
<keyword evidence="4 13" id="KW-1134">Transmembrane beta strand</keyword>
<keyword evidence="19" id="KW-1185">Reference proteome</keyword>
<dbReference type="RefSeq" id="WP_073550743.1">
    <property type="nucleotide sequence ID" value="NZ_CAWMVK010000006.1"/>
</dbReference>
<dbReference type="GO" id="GO:0015344">
    <property type="term" value="F:siderophore uptake transmembrane transporter activity"/>
    <property type="evidence" value="ECO:0007669"/>
    <property type="project" value="TreeGrafter"/>
</dbReference>
<dbReference type="NCBIfam" id="TIGR01783">
    <property type="entry name" value="TonB-siderophor"/>
    <property type="match status" value="1"/>
</dbReference>
<sequence length="831" mass="92448">MTGRFCGVQVILWSIVVSSCIPDVINLSPAWAEQLETAQTHQRKYPATTVDEWMTQIAQAITQINRVEVNATATGLEIVLQTAAGEITVPTTTIVGNDVIADIPNTVLALPEGDQFQQVNPSEGIETVSVFNIPNNGVRVVITGIDAPPTAAIATKPQSLIISVTPEAEEDTIEIVVTGEQDEGYNPSSAATATRTNTPLRDVPASIQVISQQVIEDQGRLRLSDAVRNNAPGVTTSNSYAGTGQGEFIIRGFRQNSNFRNGFRDGQFGFIADLSNIEQIEVLRGPASVLFGQVQPGGIVNIVTKQPLSEPTYTVGFTGGQFNFYRPEIDFSAPLTDDESLRYRLNVAYQNAGSFRDFVNEERLFIAPVLQWDMSEDTTLTLDFSYLYNDPVFDRGVVALNDGSLPLPINRFLGYPSLDDYYETQSRASYRLEHRFSENWQIRNAFFLTSILQTGLRADIGGALVDDRFLPRDYIDSEYLNENFGLQTDLIGRFTTGSIEHQLLIGIDLNRITDQYEDRFAPLPPIDIFDPNYDVAVPEAFEPGYFQTIFTDNLGLYVQDQISVLENLKLLIGGRLDFVWQDQNLFGEESTQSDTAFSPRIGVVYQPIEPISLYASFSQSFFPVVGRSRTNTAFEPERGTQYEIGIKAEINDNLSATLAAFDITKRNVLTSDPIDSNFSIQVGEQRSQGIEFNIAGEILPGWNIIAGYAYTDARVTQDNRLPEGDFLNNVPENALNLWTTYEIQTGSLQGLGFGLGLFFVGERQGQLPNSNLQLPSYVRADAALFYRHENWRAAINIQNLFDIEYYEVAQNRTTIYPGAPFNIRATISYDF</sequence>
<dbReference type="PANTHER" id="PTHR32552:SF68">
    <property type="entry name" value="FERRICHROME OUTER MEMBRANE TRANSPORTER_PHAGE RECEPTOR"/>
    <property type="match status" value="1"/>
</dbReference>
<evidence type="ECO:0000256" key="3">
    <source>
        <dbReference type="ARBA" id="ARBA00022448"/>
    </source>
</evidence>
<reference evidence="18 19" key="1">
    <citation type="submission" date="2016-11" db="EMBL/GenBank/DDBJ databases">
        <title>Draft Genome Sequences of Nine Cyanobacterial Strains from Diverse Habitats.</title>
        <authorList>
            <person name="Zhu T."/>
            <person name="Hou S."/>
            <person name="Lu X."/>
            <person name="Hess W.R."/>
        </authorList>
    </citation>
    <scope>NUCLEOTIDE SEQUENCE [LARGE SCALE GENOMIC DNA]</scope>
    <source>
        <strain evidence="18 19">5.2 s.c.1</strain>
    </source>
</reference>